<organism evidence="1">
    <name type="scientific">mine drainage metagenome</name>
    <dbReference type="NCBI Taxonomy" id="410659"/>
    <lineage>
        <taxon>unclassified sequences</taxon>
        <taxon>metagenomes</taxon>
        <taxon>ecological metagenomes</taxon>
    </lineage>
</organism>
<reference evidence="1" key="1">
    <citation type="submission" date="2009-10" db="EMBL/GenBank/DDBJ databases">
        <title>Diversity of trophic interactions inside an arsenic-rich microbial ecosystem.</title>
        <authorList>
            <person name="Bertin P.N."/>
            <person name="Heinrich-Salmeron A."/>
            <person name="Pelletier E."/>
            <person name="Goulhen-Chollet F."/>
            <person name="Arsene-Ploetze F."/>
            <person name="Gallien S."/>
            <person name="Calteau A."/>
            <person name="Vallenet D."/>
            <person name="Casiot C."/>
            <person name="Chane-Woon-Ming B."/>
            <person name="Giloteaux L."/>
            <person name="Barakat M."/>
            <person name="Bonnefoy V."/>
            <person name="Bruneel O."/>
            <person name="Chandler M."/>
            <person name="Cleiss J."/>
            <person name="Duran R."/>
            <person name="Elbaz-Poulichet F."/>
            <person name="Fonknechten N."/>
            <person name="Lauga B."/>
            <person name="Mornico D."/>
            <person name="Ortet P."/>
            <person name="Schaeffer C."/>
            <person name="Siguier P."/>
            <person name="Alexander Thil Smith A."/>
            <person name="Van Dorsselaer A."/>
            <person name="Weissenbach J."/>
            <person name="Medigue C."/>
            <person name="Le Paslier D."/>
        </authorList>
    </citation>
    <scope>NUCLEOTIDE SEQUENCE</scope>
</reference>
<sequence>MKEPASLDLFPDELIISEDELLARRAKRVRFLWLIERYPSPNSYQLHCYNINIRCAIDVLEDLGGLGGVW</sequence>
<protein>
    <submittedName>
        <fullName evidence="1">Uncharacterized protein</fullName>
    </submittedName>
</protein>
<gene>
    <name evidence="1" type="ORF">CARN5_3093</name>
</gene>
<dbReference type="EMBL" id="CABP01000004">
    <property type="protein sequence ID" value="CBI03508.1"/>
    <property type="molecule type" value="Genomic_DNA"/>
</dbReference>
<evidence type="ECO:0000313" key="1">
    <source>
        <dbReference type="EMBL" id="CBI03508.1"/>
    </source>
</evidence>
<proteinExistence type="predicted"/>
<dbReference type="AlphaFoldDB" id="E6Q8I2"/>
<comment type="caution">
    <text evidence="1">The sequence shown here is derived from an EMBL/GenBank/DDBJ whole genome shotgun (WGS) entry which is preliminary data.</text>
</comment>
<name>E6Q8I2_9ZZZZ</name>
<accession>E6Q8I2</accession>